<evidence type="ECO:0000313" key="3">
    <source>
        <dbReference type="Proteomes" id="UP001138686"/>
    </source>
</evidence>
<organism evidence="2 3">
    <name type="scientific">Halomarinibacterium sedimenti</name>
    <dbReference type="NCBI Taxonomy" id="2857106"/>
    <lineage>
        <taxon>Bacteria</taxon>
        <taxon>Pseudomonadati</taxon>
        <taxon>Bacteroidota</taxon>
        <taxon>Flavobacteriia</taxon>
        <taxon>Flavobacteriales</taxon>
        <taxon>Flavobacteriaceae</taxon>
        <taxon>Halomarinibacterium</taxon>
    </lineage>
</organism>
<dbReference type="Proteomes" id="UP001138686">
    <property type="component" value="Unassembled WGS sequence"/>
</dbReference>
<evidence type="ECO:0000313" key="2">
    <source>
        <dbReference type="EMBL" id="MBW2937167.1"/>
    </source>
</evidence>
<reference evidence="2" key="1">
    <citation type="submission" date="2021-07" db="EMBL/GenBank/DDBJ databases">
        <title>Aureisphaera sp. CAU 1614 isolated from sea sediment.</title>
        <authorList>
            <person name="Kim W."/>
        </authorList>
    </citation>
    <scope>NUCLEOTIDE SEQUENCE</scope>
    <source>
        <strain evidence="2">CAU 1614</strain>
    </source>
</reference>
<evidence type="ECO:0000256" key="1">
    <source>
        <dbReference type="SAM" id="SignalP"/>
    </source>
</evidence>
<dbReference type="EMBL" id="JAHWDP010000001">
    <property type="protein sequence ID" value="MBW2937167.1"/>
    <property type="molecule type" value="Genomic_DNA"/>
</dbReference>
<protein>
    <submittedName>
        <fullName evidence="2">Uncharacterized protein</fullName>
    </submittedName>
</protein>
<feature type="signal peptide" evidence="1">
    <location>
        <begin position="1"/>
        <end position="22"/>
    </location>
</feature>
<accession>A0A9X1FP08</accession>
<proteinExistence type="predicted"/>
<feature type="chain" id="PRO_5040850423" evidence="1">
    <location>
        <begin position="23"/>
        <end position="191"/>
    </location>
</feature>
<keyword evidence="3" id="KW-1185">Reference proteome</keyword>
<keyword evidence="1" id="KW-0732">Signal</keyword>
<gene>
    <name evidence="2" type="ORF">KXJ69_03565</name>
</gene>
<name>A0A9X1FP08_9FLAO</name>
<dbReference type="RefSeq" id="WP_219051358.1">
    <property type="nucleotide sequence ID" value="NZ_JAHWDP010000001.1"/>
</dbReference>
<comment type="caution">
    <text evidence="2">The sequence shown here is derived from an EMBL/GenBank/DDBJ whole genome shotgun (WGS) entry which is preliminary data.</text>
</comment>
<sequence>MNYLPFFTLLFLVFLSCGDATSEENISQEVVVDTSVYGNTQFEVPKLIPQANALVDNWPIFQDFRGEALTLKNIKLEDLKIKSEKLLAHTDSLSKNIPDTLYSNAIQSRLTIVKTRIHLLKQEVNRGKTRPEEIENNLLEAQKAIETFIIQINEKVLKDKIDFQRKDDEQKELEKQKKARDSIFKLELEDQ</sequence>
<dbReference type="AlphaFoldDB" id="A0A9X1FP08"/>